<sequence precursor="true">MRKRAYFVSVFGIVLLACLGASASTVIAVGGDGSGESDVPAGLTNVVAIASGLGSSLALNADGSVVPWGATYFGPPMPTDLTNVVAISATSAHNLVLRSNGLVAVWGEGLPKSFLPAGVSNVVQVATGFEHSLTLKSDGTIFGWGSVVVPAGLTNVVGIAAGGLSSAALKADGTVVMWGDNGFGQNDVPADLTNVVAVAPGGYHCLALKGDGTVVAWGWDSNGQTEVPVGLSNVVAIAAGYYYSVALKADGTVVSWGANYQGQNDLPSSLTNVVAISAGYEHSLFLTDIGIPQVVQSPMDVVGVAERSVLFRAGAVGKHSLGYQWKYNGTELPGANGPALLLTNVQPSQAGAYSVVVSNALGSVESASGILTVAPLAFVTPPANMTIYVGESASFAVTLNGTGPFSYQWRFNDTDLIGETNAVLTISNAELSQAGPYSVSVSNQYGSLVSPSASLTVIDSVPIILKQPVSRGAMGPGSSAVFQVTADGSKPLSYQWRFNGVDITAETNTTLTLTGLTAAQAGNYSVRVTNAAGATVSSTATLSLVPITTLGSPVPNLPPAGLSNVVALAAGYNHDLGLKPDGTVISWGSLSTVPANVTNVMAIAAGYNQSLALQSNGTVVAWGGTTVVPAGATNNVVAIAMGSDSSINNYMVLKTDGTVFAWGPKPAITNVPPAVTGIIGIDVGVDHALALKAGGSVVAWGANSFGQTNLPSGLTNIVAIAAGNNHCLALRSNGTVVAWGLNSSGQANVPTSLSNVVAIAAGSTHSIALKSDGTIVMWGLINGAQPNIPPQLPGIVGIAAGNNQSLLLMSTADPAIARGPASGGMTPFQPAMLSVGVVNQLPLTYQWQFKGQNIVNATNAIYKIASVQLANEGNYSVIVSNQQSGAVVSANSKLTVVRNVVVPWGDGGLGQTNVSLTTTKIVSIAAGYDHCLALKADGNVLAWGANGSGQTIVPTSATNVIAIAGGPGHSLALKSNGTVVAWGFTTSPPAGLTNVVAIAAGGNHNLALKLDGTIVCWGSNSFGQCNVPAGLTNVVAIAAGHDHSVALKSDGTLTAWGLNSFGQTNVPANLSNVVMIAAGESHSLALKADGTVVAWGLNNNGQCNVPAGLTNVVFIARGWFHSLAIKAGGTAVGWGGFGPNLPSVVPTGLTDIVSIAGGRLHSIALIATGDPAVARQPLTAHVFAGHPLLLSVGATSIQPLSFRWFFNGVNITGATNASLFLNGNQTTNSGTYSVVVSNALGVVTSSNVAAVVIGQLPFLISQPTNVVAVGGSPATFMVVADGSQPLSYQWWKNGVKINGATTTALQLTGLQRSDAGAYSVIVTNAFGSLTSSNAILRVLVPQKLQSLVPGTDGSMALLFGDSDGGSISFVDAPHFEVRVSSDLITWMPLTNCLSITNGMLLLQDTDATNNPQRFYRVVEMP</sequence>
<dbReference type="PROSITE" id="PS51257">
    <property type="entry name" value="PROKAR_LIPOPROTEIN"/>
    <property type="match status" value="1"/>
</dbReference>
<feature type="chain" id="PRO_5002893238" evidence="1">
    <location>
        <begin position="24"/>
        <end position="1421"/>
    </location>
</feature>
<dbReference type="STRING" id="320771.Cflav_PD3059"/>
<dbReference type="SUPFAM" id="SSF48726">
    <property type="entry name" value="Immunoglobulin"/>
    <property type="match status" value="6"/>
</dbReference>
<dbReference type="EMBL" id="ABOX02000021">
    <property type="protein sequence ID" value="EEF60000.1"/>
    <property type="molecule type" value="Genomic_DNA"/>
</dbReference>
<feature type="signal peptide" evidence="1">
    <location>
        <begin position="1"/>
        <end position="23"/>
    </location>
</feature>
<organism evidence="3 4">
    <name type="scientific">Pedosphaera parvula (strain Ellin514)</name>
    <dbReference type="NCBI Taxonomy" id="320771"/>
    <lineage>
        <taxon>Bacteria</taxon>
        <taxon>Pseudomonadati</taxon>
        <taxon>Verrucomicrobiota</taxon>
        <taxon>Pedosphaerae</taxon>
        <taxon>Pedosphaerales</taxon>
        <taxon>Pedosphaeraceae</taxon>
        <taxon>Pedosphaera</taxon>
    </lineage>
</organism>
<name>B9XJD9_PEDPL</name>
<dbReference type="PROSITE" id="PS50835">
    <property type="entry name" value="IG_LIKE"/>
    <property type="match status" value="4"/>
</dbReference>
<accession>B9XJD9</accession>
<dbReference type="Pfam" id="PF13927">
    <property type="entry name" value="Ig_3"/>
    <property type="match status" value="1"/>
</dbReference>
<dbReference type="Gene3D" id="2.60.40.10">
    <property type="entry name" value="Immunoglobulins"/>
    <property type="match status" value="6"/>
</dbReference>
<gene>
    <name evidence="3" type="ORF">Cflav_PD3059</name>
</gene>
<dbReference type="InterPro" id="IPR003598">
    <property type="entry name" value="Ig_sub2"/>
</dbReference>
<reference evidence="3 4" key="1">
    <citation type="journal article" date="2011" name="J. Bacteriol.">
        <title>Genome sequence of 'Pedosphaera parvula' Ellin514, an aerobic Verrucomicrobial isolate from pasture soil.</title>
        <authorList>
            <person name="Kant R."/>
            <person name="van Passel M.W."/>
            <person name="Sangwan P."/>
            <person name="Palva A."/>
            <person name="Lucas S."/>
            <person name="Copeland A."/>
            <person name="Lapidus A."/>
            <person name="Glavina Del Rio T."/>
            <person name="Dalin E."/>
            <person name="Tice H."/>
            <person name="Bruce D."/>
            <person name="Goodwin L."/>
            <person name="Pitluck S."/>
            <person name="Chertkov O."/>
            <person name="Larimer F.W."/>
            <person name="Land M.L."/>
            <person name="Hauser L."/>
            <person name="Brettin T.S."/>
            <person name="Detter J.C."/>
            <person name="Han S."/>
            <person name="de Vos W.M."/>
            <person name="Janssen P.H."/>
            <person name="Smidt H."/>
        </authorList>
    </citation>
    <scope>NUCLEOTIDE SEQUENCE [LARGE SCALE GENOMIC DNA]</scope>
    <source>
        <strain evidence="3 4">Ellin514</strain>
    </source>
</reference>
<dbReference type="RefSeq" id="WP_007415932.1">
    <property type="nucleotide sequence ID" value="NZ_ABOX02000021.1"/>
</dbReference>
<protein>
    <submittedName>
        <fullName evidence="3">Immunoglobulin I-set domain protein</fullName>
    </submittedName>
</protein>
<dbReference type="Pfam" id="PF13540">
    <property type="entry name" value="RCC1_2"/>
    <property type="match status" value="12"/>
</dbReference>
<feature type="domain" description="Ig-like" evidence="2">
    <location>
        <begin position="1171"/>
        <end position="1249"/>
    </location>
</feature>
<evidence type="ECO:0000313" key="4">
    <source>
        <dbReference type="Proteomes" id="UP000003688"/>
    </source>
</evidence>
<dbReference type="InterPro" id="IPR013098">
    <property type="entry name" value="Ig_I-set"/>
</dbReference>
<evidence type="ECO:0000256" key="1">
    <source>
        <dbReference type="SAM" id="SignalP"/>
    </source>
</evidence>
<dbReference type="Proteomes" id="UP000003688">
    <property type="component" value="Unassembled WGS sequence"/>
</dbReference>
<dbReference type="PANTHER" id="PTHR45982:SF1">
    <property type="entry name" value="REGULATOR OF CHROMOSOME CONDENSATION"/>
    <property type="match status" value="1"/>
</dbReference>
<feature type="domain" description="Ig-like" evidence="2">
    <location>
        <begin position="462"/>
        <end position="543"/>
    </location>
</feature>
<proteinExistence type="predicted"/>
<dbReference type="GO" id="GO:0005737">
    <property type="term" value="C:cytoplasm"/>
    <property type="evidence" value="ECO:0007669"/>
    <property type="project" value="TreeGrafter"/>
</dbReference>
<dbReference type="InterPro" id="IPR009091">
    <property type="entry name" value="RCC1/BLIP-II"/>
</dbReference>
<dbReference type="InterPro" id="IPR051553">
    <property type="entry name" value="Ran_GTPase-activating"/>
</dbReference>
<dbReference type="PROSITE" id="PS00626">
    <property type="entry name" value="RCC1_2"/>
    <property type="match status" value="4"/>
</dbReference>
<dbReference type="PANTHER" id="PTHR45982">
    <property type="entry name" value="REGULATOR OF CHROMOSOME CONDENSATION"/>
    <property type="match status" value="1"/>
</dbReference>
<dbReference type="GO" id="GO:0005085">
    <property type="term" value="F:guanyl-nucleotide exchange factor activity"/>
    <property type="evidence" value="ECO:0007669"/>
    <property type="project" value="TreeGrafter"/>
</dbReference>
<dbReference type="SMART" id="SM00409">
    <property type="entry name" value="IG"/>
    <property type="match status" value="6"/>
</dbReference>
<evidence type="ECO:0000259" key="2">
    <source>
        <dbReference type="PROSITE" id="PS50835"/>
    </source>
</evidence>
<dbReference type="SUPFAM" id="SSF50985">
    <property type="entry name" value="RCC1/BLIP-II"/>
    <property type="match status" value="3"/>
</dbReference>
<dbReference type="Pfam" id="PF07679">
    <property type="entry name" value="I-set"/>
    <property type="match status" value="2"/>
</dbReference>
<dbReference type="InterPro" id="IPR036179">
    <property type="entry name" value="Ig-like_dom_sf"/>
</dbReference>
<dbReference type="PROSITE" id="PS50012">
    <property type="entry name" value="RCC1_3"/>
    <property type="match status" value="10"/>
</dbReference>
<evidence type="ECO:0000313" key="3">
    <source>
        <dbReference type="EMBL" id="EEF60000.1"/>
    </source>
</evidence>
<dbReference type="InterPro" id="IPR000408">
    <property type="entry name" value="Reg_chr_condens"/>
</dbReference>
<dbReference type="OrthoDB" id="182883at2"/>
<dbReference type="InterPro" id="IPR013783">
    <property type="entry name" value="Ig-like_fold"/>
</dbReference>
<feature type="domain" description="Ig-like" evidence="2">
    <location>
        <begin position="1257"/>
        <end position="1336"/>
    </location>
</feature>
<dbReference type="InterPro" id="IPR007110">
    <property type="entry name" value="Ig-like_dom"/>
</dbReference>
<keyword evidence="1" id="KW-0732">Signal</keyword>
<keyword evidence="4" id="KW-1185">Reference proteome</keyword>
<comment type="caution">
    <text evidence="3">The sequence shown here is derived from an EMBL/GenBank/DDBJ whole genome shotgun (WGS) entry which is preliminary data.</text>
</comment>
<dbReference type="SMART" id="SM00408">
    <property type="entry name" value="IGc2"/>
    <property type="match status" value="4"/>
</dbReference>
<dbReference type="Gene3D" id="2.130.10.30">
    <property type="entry name" value="Regulator of chromosome condensation 1/beta-lactamase-inhibitor protein II"/>
    <property type="match status" value="5"/>
</dbReference>
<dbReference type="InterPro" id="IPR003599">
    <property type="entry name" value="Ig_sub"/>
</dbReference>
<feature type="domain" description="Ig-like" evidence="2">
    <location>
        <begin position="375"/>
        <end position="456"/>
    </location>
</feature>